<name>C1MW26_MICPC</name>
<dbReference type="Proteomes" id="UP000001876">
    <property type="component" value="Unassembled WGS sequence"/>
</dbReference>
<evidence type="ECO:0000256" key="1">
    <source>
        <dbReference type="SAM" id="MobiDB-lite"/>
    </source>
</evidence>
<protein>
    <submittedName>
        <fullName evidence="3">Predicted protein</fullName>
    </submittedName>
</protein>
<dbReference type="eggNOG" id="ENOG502RA6R">
    <property type="taxonomic scope" value="Eukaryota"/>
</dbReference>
<dbReference type="Pfam" id="PF03350">
    <property type="entry name" value="UPF0114"/>
    <property type="match status" value="1"/>
</dbReference>
<reference evidence="3 4" key="1">
    <citation type="journal article" date="2009" name="Science">
        <title>Green evolution and dynamic adaptations revealed by genomes of the marine picoeukaryotes Micromonas.</title>
        <authorList>
            <person name="Worden A.Z."/>
            <person name="Lee J.H."/>
            <person name="Mock T."/>
            <person name="Rouze P."/>
            <person name="Simmons M.P."/>
            <person name="Aerts A.L."/>
            <person name="Allen A.E."/>
            <person name="Cuvelier M.L."/>
            <person name="Derelle E."/>
            <person name="Everett M.V."/>
            <person name="Foulon E."/>
            <person name="Grimwood J."/>
            <person name="Gundlach H."/>
            <person name="Henrissat B."/>
            <person name="Napoli C."/>
            <person name="McDonald S.M."/>
            <person name="Parker M.S."/>
            <person name="Rombauts S."/>
            <person name="Salamov A."/>
            <person name="Von Dassow P."/>
            <person name="Badger J.H."/>
            <person name="Coutinho P.M."/>
            <person name="Demir E."/>
            <person name="Dubchak I."/>
            <person name="Gentemann C."/>
            <person name="Eikrem W."/>
            <person name="Gready J.E."/>
            <person name="John U."/>
            <person name="Lanier W."/>
            <person name="Lindquist E.A."/>
            <person name="Lucas S."/>
            <person name="Mayer K.F."/>
            <person name="Moreau H."/>
            <person name="Not F."/>
            <person name="Otillar R."/>
            <person name="Panaud O."/>
            <person name="Pangilinan J."/>
            <person name="Paulsen I."/>
            <person name="Piegu B."/>
            <person name="Poliakov A."/>
            <person name="Robbens S."/>
            <person name="Schmutz J."/>
            <person name="Toulza E."/>
            <person name="Wyss T."/>
            <person name="Zelensky A."/>
            <person name="Zhou K."/>
            <person name="Armbrust E.V."/>
            <person name="Bhattacharya D."/>
            <person name="Goodenough U.W."/>
            <person name="Van de Peer Y."/>
            <person name="Grigoriev I.V."/>
        </authorList>
    </citation>
    <scope>NUCLEOTIDE SEQUENCE [LARGE SCALE GENOMIC DNA]</scope>
    <source>
        <strain evidence="3 4">CCMP1545</strain>
    </source>
</reference>
<keyword evidence="2" id="KW-0812">Transmembrane</keyword>
<dbReference type="OrthoDB" id="2020089at2759"/>
<keyword evidence="4" id="KW-1185">Reference proteome</keyword>
<evidence type="ECO:0000313" key="3">
    <source>
        <dbReference type="EMBL" id="EEH55803.1"/>
    </source>
</evidence>
<sequence>MDEGSVDESNDSGDDDPRDDDAPRRAAVRKTYSSFEYAFVRLTLFLTGGFVLTGVVASLTLSALLFTMGMREVAGDAVTAWATNNPVELVTAAVGALDRFLLGMVCLVFGLGSYELFLARSNREGEIRDKRLKKLSWLRVTSIDDLEQKVGEIIVAVMVVNLLEMSLHMKYAVPLDLVWAALAALASAGALALLHWSSGHDKHKGPGGEGSGAGAH</sequence>
<gene>
    <name evidence="3" type="ORF">MICPUCDRAFT_47749</name>
</gene>
<dbReference type="GeneID" id="9685580"/>
<feature type="region of interest" description="Disordered" evidence="1">
    <location>
        <begin position="1"/>
        <end position="23"/>
    </location>
</feature>
<dbReference type="KEGG" id="mpp:MICPUCDRAFT_47749"/>
<keyword evidence="2" id="KW-1133">Transmembrane helix</keyword>
<dbReference type="EMBL" id="GG663741">
    <property type="protein sequence ID" value="EEH55803.1"/>
    <property type="molecule type" value="Genomic_DNA"/>
</dbReference>
<accession>C1MW26</accession>
<dbReference type="RefSeq" id="XP_003059851.1">
    <property type="nucleotide sequence ID" value="XM_003059805.1"/>
</dbReference>
<proteinExistence type="predicted"/>
<feature type="transmembrane region" description="Helical" evidence="2">
    <location>
        <begin position="39"/>
        <end position="66"/>
    </location>
</feature>
<evidence type="ECO:0000313" key="4">
    <source>
        <dbReference type="Proteomes" id="UP000001876"/>
    </source>
</evidence>
<feature type="compositionally biased region" description="Acidic residues" evidence="1">
    <location>
        <begin position="1"/>
        <end position="19"/>
    </location>
</feature>
<evidence type="ECO:0000256" key="2">
    <source>
        <dbReference type="SAM" id="Phobius"/>
    </source>
</evidence>
<dbReference type="InterPro" id="IPR005134">
    <property type="entry name" value="UPF0114"/>
</dbReference>
<dbReference type="PANTHER" id="PTHR31721">
    <property type="entry name" value="OS06G0710300 PROTEIN"/>
    <property type="match status" value="1"/>
</dbReference>
<feature type="transmembrane region" description="Helical" evidence="2">
    <location>
        <begin position="100"/>
        <end position="118"/>
    </location>
</feature>
<dbReference type="PANTHER" id="PTHR31721:SF4">
    <property type="entry name" value="OS06G0710300 PROTEIN"/>
    <property type="match status" value="1"/>
</dbReference>
<dbReference type="AlphaFoldDB" id="C1MW26"/>
<feature type="transmembrane region" description="Helical" evidence="2">
    <location>
        <begin position="177"/>
        <end position="196"/>
    </location>
</feature>
<keyword evidence="2" id="KW-0472">Membrane</keyword>
<organism evidence="4">
    <name type="scientific">Micromonas pusilla (strain CCMP1545)</name>
    <name type="common">Picoplanktonic green alga</name>
    <dbReference type="NCBI Taxonomy" id="564608"/>
    <lineage>
        <taxon>Eukaryota</taxon>
        <taxon>Viridiplantae</taxon>
        <taxon>Chlorophyta</taxon>
        <taxon>Mamiellophyceae</taxon>
        <taxon>Mamiellales</taxon>
        <taxon>Mamiellaceae</taxon>
        <taxon>Micromonas</taxon>
    </lineage>
</organism>